<dbReference type="EMBL" id="QLYR01000012">
    <property type="protein sequence ID" value="RAQ22531.1"/>
    <property type="molecule type" value="Genomic_DNA"/>
</dbReference>
<evidence type="ECO:0000259" key="12">
    <source>
        <dbReference type="PROSITE" id="PS51903"/>
    </source>
</evidence>
<dbReference type="PRINTS" id="PR00300">
    <property type="entry name" value="CLPPROTEASEA"/>
</dbReference>
<dbReference type="InterPro" id="IPR017730">
    <property type="entry name" value="Chaperonin_ClpB"/>
</dbReference>
<evidence type="ECO:0000256" key="7">
    <source>
        <dbReference type="ARBA" id="ARBA00023186"/>
    </source>
</evidence>
<reference evidence="13 14" key="1">
    <citation type="submission" date="2018-06" db="EMBL/GenBank/DDBJ databases">
        <title>Noncontiguous genome sequence of Ruminococcaceae bacterium ASD2818.</title>
        <authorList>
            <person name="Chaplin A.V."/>
            <person name="Sokolova S.R."/>
            <person name="Kochetkova T.O."/>
            <person name="Goltsov A.Y."/>
            <person name="Trofimov D.Y."/>
            <person name="Efimov B.A."/>
        </authorList>
    </citation>
    <scope>NUCLEOTIDE SEQUENCE [LARGE SCALE GENOMIC DNA]</scope>
    <source>
        <strain evidence="13 14">ASD2818</strain>
    </source>
</reference>
<dbReference type="GO" id="GO:0005737">
    <property type="term" value="C:cytoplasm"/>
    <property type="evidence" value="ECO:0007669"/>
    <property type="project" value="UniProtKB-SubCell"/>
</dbReference>
<keyword evidence="11" id="KW-0963">Cytoplasm</keyword>
<dbReference type="Pfam" id="PF07724">
    <property type="entry name" value="AAA_2"/>
    <property type="match status" value="1"/>
</dbReference>
<evidence type="ECO:0000256" key="3">
    <source>
        <dbReference type="ARBA" id="ARBA00022737"/>
    </source>
</evidence>
<organism evidence="13 14">
    <name type="scientific">Hydrogeniiclostridium mannosilyticum</name>
    <dbReference type="NCBI Taxonomy" id="2764322"/>
    <lineage>
        <taxon>Bacteria</taxon>
        <taxon>Bacillati</taxon>
        <taxon>Bacillota</taxon>
        <taxon>Clostridia</taxon>
        <taxon>Eubacteriales</taxon>
        <taxon>Acutalibacteraceae</taxon>
        <taxon>Hydrogeniiclostridium</taxon>
    </lineage>
</organism>
<dbReference type="NCBIfam" id="TIGR03346">
    <property type="entry name" value="chaperone_ClpB"/>
    <property type="match status" value="1"/>
</dbReference>
<evidence type="ECO:0000256" key="10">
    <source>
        <dbReference type="RuleBase" id="RU004432"/>
    </source>
</evidence>
<evidence type="ECO:0000256" key="9">
    <source>
        <dbReference type="PROSITE-ProRule" id="PRU01251"/>
    </source>
</evidence>
<dbReference type="Pfam" id="PF10431">
    <property type="entry name" value="ClpB_D2-small"/>
    <property type="match status" value="1"/>
</dbReference>
<dbReference type="InterPro" id="IPR001270">
    <property type="entry name" value="ClpA/B"/>
</dbReference>
<keyword evidence="11" id="KW-0346">Stress response</keyword>
<evidence type="ECO:0000256" key="5">
    <source>
        <dbReference type="ARBA" id="ARBA00022840"/>
    </source>
</evidence>
<dbReference type="Proteomes" id="UP000249377">
    <property type="component" value="Unassembled WGS sequence"/>
</dbReference>
<keyword evidence="4 10" id="KW-0547">Nucleotide-binding</keyword>
<comment type="similarity">
    <text evidence="2 10">Belongs to the ClpA/ClpB family.</text>
</comment>
<comment type="function">
    <text evidence="11">Part of a stress-induced multi-chaperone system, it is involved in the recovery of the cell from heat-induced damage, in cooperation with DnaK, DnaJ and GrpE.</text>
</comment>
<dbReference type="InterPro" id="IPR050130">
    <property type="entry name" value="ClpA_ClpB"/>
</dbReference>
<dbReference type="GO" id="GO:0005524">
    <property type="term" value="F:ATP binding"/>
    <property type="evidence" value="ECO:0007669"/>
    <property type="project" value="UniProtKB-UniRule"/>
</dbReference>
<dbReference type="PROSITE" id="PS00870">
    <property type="entry name" value="CLPAB_1"/>
    <property type="match status" value="1"/>
</dbReference>
<dbReference type="FunFam" id="3.40.50.300:FF:000025">
    <property type="entry name" value="ATP-dependent Clp protease subunit"/>
    <property type="match status" value="1"/>
</dbReference>
<protein>
    <recommendedName>
        <fullName evidence="11">Chaperone protein ClpB</fullName>
    </recommendedName>
</protein>
<dbReference type="AlphaFoldDB" id="A0A328UB60"/>
<evidence type="ECO:0000256" key="8">
    <source>
        <dbReference type="ARBA" id="ARBA00026057"/>
    </source>
</evidence>
<feature type="coiled-coil region" evidence="11">
    <location>
        <begin position="416"/>
        <end position="530"/>
    </location>
</feature>
<dbReference type="Pfam" id="PF00004">
    <property type="entry name" value="AAA"/>
    <property type="match status" value="1"/>
</dbReference>
<keyword evidence="14" id="KW-1185">Reference proteome</keyword>
<dbReference type="Gene3D" id="1.10.8.60">
    <property type="match status" value="1"/>
</dbReference>
<dbReference type="CDD" id="cd00009">
    <property type="entry name" value="AAA"/>
    <property type="match status" value="1"/>
</dbReference>
<evidence type="ECO:0000313" key="14">
    <source>
        <dbReference type="Proteomes" id="UP000249377"/>
    </source>
</evidence>
<keyword evidence="7 10" id="KW-0143">Chaperone</keyword>
<dbReference type="GO" id="GO:0016887">
    <property type="term" value="F:ATP hydrolysis activity"/>
    <property type="evidence" value="ECO:0007669"/>
    <property type="project" value="InterPro"/>
</dbReference>
<comment type="subcellular location">
    <subcellularLocation>
        <location evidence="1 11">Cytoplasm</location>
    </subcellularLocation>
</comment>
<dbReference type="FunFam" id="3.40.50.300:FF:000010">
    <property type="entry name" value="Chaperone clpB 1, putative"/>
    <property type="match status" value="1"/>
</dbReference>
<dbReference type="Gene3D" id="1.10.1780.10">
    <property type="entry name" value="Clp, N-terminal domain"/>
    <property type="match status" value="1"/>
</dbReference>
<dbReference type="SUPFAM" id="SSF81923">
    <property type="entry name" value="Double Clp-N motif"/>
    <property type="match status" value="1"/>
</dbReference>
<evidence type="ECO:0000256" key="6">
    <source>
        <dbReference type="ARBA" id="ARBA00023054"/>
    </source>
</evidence>
<dbReference type="PANTHER" id="PTHR11638:SF18">
    <property type="entry name" value="HEAT SHOCK PROTEIN 104"/>
    <property type="match status" value="1"/>
</dbReference>
<dbReference type="FunFam" id="3.40.50.300:FF:000120">
    <property type="entry name" value="ATP-dependent chaperone ClpB"/>
    <property type="match status" value="1"/>
</dbReference>
<evidence type="ECO:0000256" key="1">
    <source>
        <dbReference type="ARBA" id="ARBA00004496"/>
    </source>
</evidence>
<dbReference type="CDD" id="cd19499">
    <property type="entry name" value="RecA-like_ClpB_Hsp104-like"/>
    <property type="match status" value="1"/>
</dbReference>
<accession>A0A328UB60</accession>
<comment type="subunit">
    <text evidence="11">Homohexamer; The oligomerization is ATP-dependent.</text>
</comment>
<evidence type="ECO:0000256" key="11">
    <source>
        <dbReference type="RuleBase" id="RU362034"/>
    </source>
</evidence>
<keyword evidence="3 9" id="KW-0677">Repeat</keyword>
<dbReference type="SMART" id="SM00382">
    <property type="entry name" value="AAA"/>
    <property type="match status" value="2"/>
</dbReference>
<dbReference type="InterPro" id="IPR036628">
    <property type="entry name" value="Clp_N_dom_sf"/>
</dbReference>
<keyword evidence="6 11" id="KW-0175">Coiled coil</keyword>
<dbReference type="PROSITE" id="PS51903">
    <property type="entry name" value="CLP_R"/>
    <property type="match status" value="1"/>
</dbReference>
<sequence length="871" mass="98215">MNAQKFTQKSLEAIQDAQNIAIENNNMQIEQEHLVAALLQQDNGLIPQLLKKMNVDPAAVLQQVERKIAQMPGVTGPGREAGKIYVAADVDRVLTDAEKEADRMKDEYVSVEHVFLALLNHPNASLRELLRTFQVDKNQFLSVLSSVRGNTRVTSDTPEDTYDALGKYGQDLVELAKNHKLDPVIGRDSEIRNVIRILSRKTKNNPVLIGEPGVGKTAIAEGLALRIVRGDVPVNLKDRKLFSLDMGALIAGAKFRGEFEERLKAVLNEVKKSEGKIILFIDELHTIVGAGKTEGSMDAGNLLKPMLARGELHCIGATTLDEYHQYIEKDAALERRFQPVMVEEPTVADTISILRGLKERYEVFHGVKIQDQALIAAATLSNRYITDRFLPDKAIDLVDEACAMVRTEMDSMPLELDEVSRKIMQYEIEEAALKKETDQLSQEHLQSIQKELAELRAHFKEMKAKWENEKTAIEKVQKLRSEIEQVNADIEKAERGYDLNKAAELKYGKLPALTKELQEEERIAEESQNSGSLLRDRVTEEEIARIIGRWTGIPVSRLMEGEREKLLRLDSILHERVIGQDEAVEKVCDAILRSRAGIQDPDRPIGSFLFLGPTGVGKTELAKALAQALFDDERNMVRIDMTEYMEKYSVSRLIGAPPGYVGYEEGGQLTEAVRRHPYSVVLFDEVEKAHPDVFNVLLQVLDDGRITDSQGRTVDFKNTIIILTSNLGSQFILEGINSNGELEESARTQVEAMLKQQFRPEFLNRLDEIVFYKPLTKENIFQIVDLLMKDLQRRLEDKQLSVSLTEAAKELVVEQGFDPVYGARPLKRYIQSKVETLIARLIIEKDLSPRTHLTVDREGDQLVVRTSPEKA</sequence>
<dbReference type="PROSITE" id="PS00871">
    <property type="entry name" value="CLPAB_2"/>
    <property type="match status" value="1"/>
</dbReference>
<evidence type="ECO:0000256" key="4">
    <source>
        <dbReference type="ARBA" id="ARBA00022741"/>
    </source>
</evidence>
<dbReference type="SMART" id="SM01086">
    <property type="entry name" value="ClpB_D2-small"/>
    <property type="match status" value="1"/>
</dbReference>
<dbReference type="InterPro" id="IPR018368">
    <property type="entry name" value="ClpA/B_CS1"/>
</dbReference>
<dbReference type="GO" id="GO:0034605">
    <property type="term" value="P:cellular response to heat"/>
    <property type="evidence" value="ECO:0007669"/>
    <property type="project" value="TreeGrafter"/>
</dbReference>
<comment type="caution">
    <text evidence="13">The sequence shown here is derived from an EMBL/GenBank/DDBJ whole genome shotgun (WGS) entry which is preliminary data.</text>
</comment>
<feature type="coiled-coil region" evidence="11">
    <location>
        <begin position="87"/>
        <end position="114"/>
    </location>
</feature>
<dbReference type="PANTHER" id="PTHR11638">
    <property type="entry name" value="ATP-DEPENDENT CLP PROTEASE"/>
    <property type="match status" value="1"/>
</dbReference>
<dbReference type="RefSeq" id="WP_112333592.1">
    <property type="nucleotide sequence ID" value="NZ_QLYR01000012.1"/>
</dbReference>
<dbReference type="GO" id="GO:0042026">
    <property type="term" value="P:protein refolding"/>
    <property type="evidence" value="ECO:0007669"/>
    <property type="project" value="UniProtKB-UniRule"/>
</dbReference>
<dbReference type="InterPro" id="IPR003593">
    <property type="entry name" value="AAA+_ATPase"/>
</dbReference>
<comment type="subunit">
    <text evidence="8">Homohexamer. The oligomerization is ATP-dependent.</text>
</comment>
<dbReference type="InterPro" id="IPR027417">
    <property type="entry name" value="P-loop_NTPase"/>
</dbReference>
<feature type="domain" description="Clp R" evidence="12">
    <location>
        <begin position="3"/>
        <end position="150"/>
    </location>
</feature>
<evidence type="ECO:0000313" key="13">
    <source>
        <dbReference type="EMBL" id="RAQ22531.1"/>
    </source>
</evidence>
<evidence type="ECO:0000256" key="2">
    <source>
        <dbReference type="ARBA" id="ARBA00008675"/>
    </source>
</evidence>
<keyword evidence="5 10" id="KW-0067">ATP-binding</keyword>
<dbReference type="Pfam" id="PF17871">
    <property type="entry name" value="AAA_lid_9"/>
    <property type="match status" value="1"/>
</dbReference>
<dbReference type="InterPro" id="IPR019489">
    <property type="entry name" value="Clp_ATPase_C"/>
</dbReference>
<dbReference type="SUPFAM" id="SSF52540">
    <property type="entry name" value="P-loop containing nucleoside triphosphate hydrolases"/>
    <property type="match status" value="2"/>
</dbReference>
<dbReference type="InterPro" id="IPR003959">
    <property type="entry name" value="ATPase_AAA_core"/>
</dbReference>
<name>A0A328UB60_9FIRM</name>
<dbReference type="InterPro" id="IPR004176">
    <property type="entry name" value="Clp_R_N"/>
</dbReference>
<dbReference type="Pfam" id="PF02861">
    <property type="entry name" value="Clp_N"/>
    <property type="match status" value="1"/>
</dbReference>
<dbReference type="InterPro" id="IPR028299">
    <property type="entry name" value="ClpA/B_CS2"/>
</dbReference>
<proteinExistence type="inferred from homology"/>
<gene>
    <name evidence="11 13" type="primary">clpB</name>
    <name evidence="13" type="ORF">DPQ25_12915</name>
</gene>
<dbReference type="Gene3D" id="3.40.50.300">
    <property type="entry name" value="P-loop containing nucleotide triphosphate hydrolases"/>
    <property type="match status" value="3"/>
</dbReference>
<dbReference type="InterPro" id="IPR041546">
    <property type="entry name" value="ClpA/ClpB_AAA_lid"/>
</dbReference>